<dbReference type="Gene3D" id="3.10.330.20">
    <property type="match status" value="1"/>
</dbReference>
<keyword evidence="2" id="KW-0808">Transferase</keyword>
<proteinExistence type="predicted"/>
<feature type="compositionally biased region" description="Low complexity" evidence="5">
    <location>
        <begin position="262"/>
        <end position="271"/>
    </location>
</feature>
<evidence type="ECO:0000256" key="4">
    <source>
        <dbReference type="ARBA" id="ARBA00022694"/>
    </source>
</evidence>
<dbReference type="SUPFAM" id="SSF53335">
    <property type="entry name" value="S-adenosyl-L-methionine-dependent methyltransferases"/>
    <property type="match status" value="1"/>
</dbReference>
<dbReference type="PROSITE" id="PS51620">
    <property type="entry name" value="SAM_TRM61"/>
    <property type="match status" value="1"/>
</dbReference>
<sequence length="306" mass="33136">MSTSAHRKGPFREGDLAQLTDPKGKLHTVKLTSGKVFHTHRGGVDHDAIIGLHSGSVIAATGGAVYLVLRPLLDDFVLSMPRGATPVYPKDAARIVGLMNLHPGDRIAEAGVGSGALTCSLLKAIGDHGQLFSYERREEFAKVAETNVTTWFGSHPDSWTLKLGDFALDLEERDLDAVVLDMLAPWECLEKVAASVSPGGVMIGYVATTTQLSKFVESIRVTGEWTEPRAEESLLRTWHLDGLSVRPDHRMNGHTGFLVSTRRLAPGAQLPPRRRRPAPGAYGEDYTGPGSDRAVAEQNNAKQLES</sequence>
<dbReference type="Pfam" id="PF14801">
    <property type="entry name" value="TrmI-like_N"/>
    <property type="match status" value="1"/>
</dbReference>
<dbReference type="GO" id="GO:0160107">
    <property type="term" value="F:tRNA (adenine(58)-N1)-methyltransferase activity"/>
    <property type="evidence" value="ECO:0007669"/>
    <property type="project" value="InterPro"/>
</dbReference>
<dbReference type="GO" id="GO:0030488">
    <property type="term" value="P:tRNA methylation"/>
    <property type="evidence" value="ECO:0007669"/>
    <property type="project" value="InterPro"/>
</dbReference>
<dbReference type="GO" id="GO:0031515">
    <property type="term" value="C:tRNA (m1A) methyltransferase complex"/>
    <property type="evidence" value="ECO:0007669"/>
    <property type="project" value="InterPro"/>
</dbReference>
<evidence type="ECO:0000256" key="1">
    <source>
        <dbReference type="ARBA" id="ARBA00022603"/>
    </source>
</evidence>
<dbReference type="PANTHER" id="PTHR12133:SF1">
    <property type="entry name" value="TRNA (ADENINE(58)-N(1))-METHYLTRANSFERASE, MITOCHONDRIAL"/>
    <property type="match status" value="1"/>
</dbReference>
<keyword evidence="4" id="KW-0819">tRNA processing</keyword>
<dbReference type="Pfam" id="PF08704">
    <property type="entry name" value="GCD14"/>
    <property type="match status" value="1"/>
</dbReference>
<feature type="domain" description="tRNA (adenine(58)-N(1))-methyltransferase catalytic subunit TRM61 C-terminal" evidence="6">
    <location>
        <begin position="71"/>
        <end position="239"/>
    </location>
</feature>
<protein>
    <submittedName>
        <fullName evidence="7">Unannotated protein</fullName>
    </submittedName>
</protein>
<dbReference type="CDD" id="cd02440">
    <property type="entry name" value="AdoMet_MTases"/>
    <property type="match status" value="1"/>
</dbReference>
<evidence type="ECO:0000256" key="5">
    <source>
        <dbReference type="SAM" id="MobiDB-lite"/>
    </source>
</evidence>
<dbReference type="InterPro" id="IPR029063">
    <property type="entry name" value="SAM-dependent_MTases_sf"/>
</dbReference>
<dbReference type="PANTHER" id="PTHR12133">
    <property type="entry name" value="TRNA (ADENINE(58)-N(1))-METHYLTRANSFERASE"/>
    <property type="match status" value="1"/>
</dbReference>
<reference evidence="7" key="1">
    <citation type="submission" date="2020-05" db="EMBL/GenBank/DDBJ databases">
        <authorList>
            <person name="Chiriac C."/>
            <person name="Salcher M."/>
            <person name="Ghai R."/>
            <person name="Kavagutti S V."/>
        </authorList>
    </citation>
    <scope>NUCLEOTIDE SEQUENCE</scope>
</reference>
<name>A0A6J7G8Y5_9ZZZZ</name>
<keyword evidence="1" id="KW-0489">Methyltransferase</keyword>
<organism evidence="7">
    <name type="scientific">freshwater metagenome</name>
    <dbReference type="NCBI Taxonomy" id="449393"/>
    <lineage>
        <taxon>unclassified sequences</taxon>
        <taxon>metagenomes</taxon>
        <taxon>ecological metagenomes</taxon>
    </lineage>
</organism>
<evidence type="ECO:0000256" key="2">
    <source>
        <dbReference type="ARBA" id="ARBA00022679"/>
    </source>
</evidence>
<gene>
    <name evidence="7" type="ORF">UFOPK3495_00988</name>
</gene>
<dbReference type="InterPro" id="IPR049470">
    <property type="entry name" value="TRM61_C"/>
</dbReference>
<keyword evidence="3" id="KW-0949">S-adenosyl-L-methionine</keyword>
<dbReference type="EMBL" id="CAFBMC010000050">
    <property type="protein sequence ID" value="CAB4901605.1"/>
    <property type="molecule type" value="Genomic_DNA"/>
</dbReference>
<dbReference type="AlphaFoldDB" id="A0A6J7G8Y5"/>
<feature type="region of interest" description="Disordered" evidence="5">
    <location>
        <begin position="256"/>
        <end position="306"/>
    </location>
</feature>
<dbReference type="InterPro" id="IPR014816">
    <property type="entry name" value="tRNA_MeTrfase_Gcd14"/>
</dbReference>
<dbReference type="Gene3D" id="3.40.50.150">
    <property type="entry name" value="Vaccinia Virus protein VP39"/>
    <property type="match status" value="1"/>
</dbReference>
<evidence type="ECO:0000256" key="3">
    <source>
        <dbReference type="ARBA" id="ARBA00022691"/>
    </source>
</evidence>
<dbReference type="FunFam" id="3.40.50.150:FF:000019">
    <property type="entry name" value="tRNA (adenine(58)-N(1))-methyltransferase TrmI"/>
    <property type="match status" value="1"/>
</dbReference>
<accession>A0A6J7G8Y5</accession>
<evidence type="ECO:0000313" key="7">
    <source>
        <dbReference type="EMBL" id="CAB4901605.1"/>
    </source>
</evidence>
<evidence type="ECO:0000259" key="6">
    <source>
        <dbReference type="Pfam" id="PF08704"/>
    </source>
</evidence>
<dbReference type="PIRSF" id="PIRSF017269">
    <property type="entry name" value="GCD14"/>
    <property type="match status" value="1"/>
</dbReference>
<feature type="compositionally biased region" description="Polar residues" evidence="5">
    <location>
        <begin position="297"/>
        <end position="306"/>
    </location>
</feature>